<keyword evidence="5" id="KW-1185">Reference proteome</keyword>
<evidence type="ECO:0000313" key="5">
    <source>
        <dbReference type="Proteomes" id="UP000030762"/>
    </source>
</evidence>
<feature type="chain" id="PRO_5004583609" description="Saposin B-type domain-containing protein" evidence="2">
    <location>
        <begin position="20"/>
        <end position="1055"/>
    </location>
</feature>
<sequence length="1055" mass="113164">MKLISVALLAGLIPRTAQGDWIDKVVDKTFVRVETFLAGEVEDPCETAVASLVGEGGTDDSVLANVLESLSLTPCRGRFGLFTEDQVEACLAVQSSPEVQAMIDHGLKDPTMVCAWRPFWTQATANTLNGVGIDSCELCQRTTELIEDTLKKEELAVQLIQQGLNILCRYLPEATKCKVLEDRFDDIVEWIKEGFSPKRICKKIKLCAAKHHKKRHDHALPKPLDVHHIEQLPAVAASASRYSGELCTICRDNGRIMQQFADSPHGLELYKTGIQSVCRLAPDAVSCKFMTATFDALANEFRAGSSVDEACAAVKACGYDTEPTYLGCSFCEYTAGVVASAIQQGGTATLPTVKQGIAIMCSALPAQAQCDVMDAQFDTLAQLVQQGKTPEVTCETINMCSPRPVSSLAVVPFASASQDEIECLLCEYTAQVIARVAEYSTDMVPMVKQGMQLLCTQVPEPDFQSECNAVVAVFDKLASLIEDGTGPTVACRNVELCAAQRLPALPQKALAQLEAKVTAIVHGASPKEDEIQCLFCEYTAELIAQVSAYSKDLVPLVKEGMELVCGRIQVPEFQDECNAVVAKFDRLADLVENGAAAHDACRKVQLCDAAIAVSKEVAALETRVRAVLVATTPSDVNGQVACALCEYVARVIKRVGDYSQDLLPLLKKDLATLCSRTLMPQFEDECNAVVAKFDAIASVIESGATPDAACRKVALCSARMALLATEMAQFEAKLLAVVDGKTTHAQEDVIECITCSYTAYAIVRVGAVSKDLVPLVKEGMEVMCGQIMFPDECHAVVAQFDELASLVDSGMSATDACAKLHFCDQATTHSNVEARQAFVMQQLAVLETKTKSLVGKNDLIGCLLCEYTGEVILQVQSFSPDLIPLVKEGLEVLCARMQGTGIDEQCNAIVTKFDTLAELIEGGKPPNVACAKVVLCAAKPIAQPEVLALEARVAQWMAHPESVTTQEGCLFCKYAATSIAAVAQVDKSQLPKLREAIATMCSVLPPAVECDAVNESFEKLVAALEAGASPATACESVGLCGRPRIVVASALLATQ</sequence>
<dbReference type="InterPro" id="IPR008139">
    <property type="entry name" value="SaposinB_dom"/>
</dbReference>
<reference evidence="4 5" key="1">
    <citation type="submission" date="2012-04" db="EMBL/GenBank/DDBJ databases">
        <title>The Genome Sequence of Saprolegnia declina VS20.</title>
        <authorList>
            <consortium name="The Broad Institute Genome Sequencing Platform"/>
            <person name="Russ C."/>
            <person name="Nusbaum C."/>
            <person name="Tyler B."/>
            <person name="van West P."/>
            <person name="Dieguez-Uribeondo J."/>
            <person name="de Bruijn I."/>
            <person name="Tripathy S."/>
            <person name="Jiang R."/>
            <person name="Young S.K."/>
            <person name="Zeng Q."/>
            <person name="Gargeya S."/>
            <person name="Fitzgerald M."/>
            <person name="Haas B."/>
            <person name="Abouelleil A."/>
            <person name="Alvarado L."/>
            <person name="Arachchi H.M."/>
            <person name="Berlin A."/>
            <person name="Chapman S.B."/>
            <person name="Goldberg J."/>
            <person name="Griggs A."/>
            <person name="Gujja S."/>
            <person name="Hansen M."/>
            <person name="Howarth C."/>
            <person name="Imamovic A."/>
            <person name="Larimer J."/>
            <person name="McCowen C."/>
            <person name="Montmayeur A."/>
            <person name="Murphy C."/>
            <person name="Neiman D."/>
            <person name="Pearson M."/>
            <person name="Priest M."/>
            <person name="Roberts A."/>
            <person name="Saif S."/>
            <person name="Shea T."/>
            <person name="Sisk P."/>
            <person name="Sykes S."/>
            <person name="Wortman J."/>
            <person name="Nusbaum C."/>
            <person name="Birren B."/>
        </authorList>
    </citation>
    <scope>NUCLEOTIDE SEQUENCE [LARGE SCALE GENOMIC DNA]</scope>
    <source>
        <strain evidence="4 5">VS20</strain>
    </source>
</reference>
<dbReference type="STRING" id="1156394.T0QYR0"/>
<evidence type="ECO:0000313" key="4">
    <source>
        <dbReference type="EMBL" id="EQC39831.1"/>
    </source>
</evidence>
<dbReference type="RefSeq" id="XP_008607103.1">
    <property type="nucleotide sequence ID" value="XM_008608881.1"/>
</dbReference>
<dbReference type="AlphaFoldDB" id="T0QYR0"/>
<dbReference type="OMA" id="INTICDG"/>
<feature type="domain" description="Saposin B-type" evidence="3">
    <location>
        <begin position="529"/>
        <end position="611"/>
    </location>
</feature>
<protein>
    <recommendedName>
        <fullName evidence="3">Saposin B-type domain-containing protein</fullName>
    </recommendedName>
</protein>
<accession>T0QYR0</accession>
<name>T0QYR0_SAPDV</name>
<feature type="domain" description="Saposin B-type" evidence="3">
    <location>
        <begin position="965"/>
        <end position="1044"/>
    </location>
</feature>
<keyword evidence="2" id="KW-0732">Signal</keyword>
<feature type="domain" description="Saposin B-type" evidence="3">
    <location>
        <begin position="419"/>
        <end position="501"/>
    </location>
</feature>
<dbReference type="InParanoid" id="T0QYR0"/>
<dbReference type="InterPro" id="IPR051428">
    <property type="entry name" value="Sphingo_Act-Surfact_Prot"/>
</dbReference>
<evidence type="ECO:0000256" key="1">
    <source>
        <dbReference type="ARBA" id="ARBA00023157"/>
    </source>
</evidence>
<evidence type="ECO:0000259" key="3">
    <source>
        <dbReference type="PROSITE" id="PS50015"/>
    </source>
</evidence>
<dbReference type="EMBL" id="JH767138">
    <property type="protein sequence ID" value="EQC39831.1"/>
    <property type="molecule type" value="Genomic_DNA"/>
</dbReference>
<keyword evidence="1" id="KW-1015">Disulfide bond</keyword>
<proteinExistence type="predicted"/>
<feature type="domain" description="Saposin B-type" evidence="3">
    <location>
        <begin position="858"/>
        <end position="940"/>
    </location>
</feature>
<dbReference type="Proteomes" id="UP000030762">
    <property type="component" value="Unassembled WGS sequence"/>
</dbReference>
<dbReference type="Gene3D" id="1.10.225.10">
    <property type="entry name" value="Saposin-like"/>
    <property type="match status" value="8"/>
</dbReference>
<dbReference type="InterPro" id="IPR011001">
    <property type="entry name" value="Saposin-like"/>
</dbReference>
<dbReference type="PROSITE" id="PS50015">
    <property type="entry name" value="SAP_B"/>
    <property type="match status" value="7"/>
</dbReference>
<gene>
    <name evidence="4" type="ORF">SDRG_03251</name>
</gene>
<feature type="domain" description="Saposin B-type" evidence="3">
    <location>
        <begin position="324"/>
        <end position="404"/>
    </location>
</feature>
<dbReference type="OrthoDB" id="69496at2759"/>
<dbReference type="VEuPathDB" id="FungiDB:SDRG_03251"/>
<dbReference type="PANTHER" id="PTHR11480">
    <property type="entry name" value="SAPOSIN-RELATED"/>
    <property type="match status" value="1"/>
</dbReference>
<evidence type="ECO:0000256" key="2">
    <source>
        <dbReference type="SAM" id="SignalP"/>
    </source>
</evidence>
<feature type="domain" description="Saposin B-type" evidence="3">
    <location>
        <begin position="638"/>
        <end position="720"/>
    </location>
</feature>
<organism evidence="4 5">
    <name type="scientific">Saprolegnia diclina (strain VS20)</name>
    <dbReference type="NCBI Taxonomy" id="1156394"/>
    <lineage>
        <taxon>Eukaryota</taxon>
        <taxon>Sar</taxon>
        <taxon>Stramenopiles</taxon>
        <taxon>Oomycota</taxon>
        <taxon>Saprolegniomycetes</taxon>
        <taxon>Saprolegniales</taxon>
        <taxon>Saprolegniaceae</taxon>
        <taxon>Saprolegnia</taxon>
    </lineage>
</organism>
<feature type="signal peptide" evidence="2">
    <location>
        <begin position="1"/>
        <end position="19"/>
    </location>
</feature>
<dbReference type="GeneID" id="19943978"/>
<feature type="domain" description="Saposin B-type" evidence="3">
    <location>
        <begin position="132"/>
        <end position="211"/>
    </location>
</feature>
<dbReference type="SMART" id="SM00741">
    <property type="entry name" value="SapB"/>
    <property type="match status" value="9"/>
</dbReference>
<dbReference type="SUPFAM" id="SSF47862">
    <property type="entry name" value="Saposin"/>
    <property type="match status" value="8"/>
</dbReference>
<dbReference type="eggNOG" id="KOG1340">
    <property type="taxonomic scope" value="Eukaryota"/>
</dbReference>